<reference evidence="2 4" key="4">
    <citation type="submission" date="2019-04" db="EMBL/GenBank/DDBJ databases">
        <title>A reverse ecology approach based on a biological definition of microbial populations.</title>
        <authorList>
            <person name="Arevalo P."/>
            <person name="Vaninsberghe D."/>
            <person name="Elsherbini J."/>
            <person name="Gore J."/>
            <person name="Polz M."/>
        </authorList>
    </citation>
    <scope>NUCLEOTIDE SEQUENCE [LARGE SCALE GENOMIC DNA]</scope>
    <source>
        <strain evidence="2 4">10N.222.45.A8</strain>
    </source>
</reference>
<gene>
    <name evidence="1" type="ORF">BCS92_00910</name>
    <name evidence="2" type="ORF">FC057_16415</name>
</gene>
<dbReference type="EMBL" id="MDBP01000002">
    <property type="protein sequence ID" value="PMP18679.1"/>
    <property type="molecule type" value="Genomic_DNA"/>
</dbReference>
<comment type="caution">
    <text evidence="1">The sequence shown here is derived from an EMBL/GenBank/DDBJ whole genome shotgun (WGS) entry which is preliminary data.</text>
</comment>
<reference evidence="1" key="3">
    <citation type="journal article" date="2018" name="Nature">
        <title>A major lineage of non-tailed dsDNA viruses as unrecognized killers of marine bacteria.</title>
        <authorList>
            <person name="Kauffman K.M."/>
            <person name="Hussain F.A."/>
            <person name="Yang J."/>
            <person name="Arevalo P."/>
            <person name="Brown J.M."/>
            <person name="Chang W.K."/>
            <person name="VanInsberghe D."/>
            <person name="Elsherbini J."/>
            <person name="Sharma R.S."/>
            <person name="Cutler M.B."/>
            <person name="Kelly L."/>
            <person name="Polz M.F."/>
        </authorList>
    </citation>
    <scope>NUCLEOTIDE SEQUENCE</scope>
    <source>
        <strain evidence="1">10N.222.48.A2</strain>
    </source>
</reference>
<evidence type="ECO:0000313" key="4">
    <source>
        <dbReference type="Proteomes" id="UP000308018"/>
    </source>
</evidence>
<reference evidence="3" key="1">
    <citation type="submission" date="2016-07" db="EMBL/GenBank/DDBJ databases">
        <title>Nontailed viruses are major unrecognized killers of bacteria in the ocean.</title>
        <authorList>
            <person name="Kauffman K."/>
            <person name="Hussain F."/>
            <person name="Yang J."/>
            <person name="Arevalo P."/>
            <person name="Brown J."/>
            <person name="Cutler M."/>
            <person name="Kelly L."/>
            <person name="Polz M.F."/>
        </authorList>
    </citation>
    <scope>NUCLEOTIDE SEQUENCE [LARGE SCALE GENOMIC DNA]</scope>
    <source>
        <strain evidence="3">10N.222.48.A2</strain>
    </source>
</reference>
<evidence type="ECO:0000313" key="2">
    <source>
        <dbReference type="EMBL" id="TKG30711.1"/>
    </source>
</evidence>
<evidence type="ECO:0000313" key="1">
    <source>
        <dbReference type="EMBL" id="PMP18679.1"/>
    </source>
</evidence>
<evidence type="ECO:0000313" key="3">
    <source>
        <dbReference type="Proteomes" id="UP000235579"/>
    </source>
</evidence>
<dbReference type="EMBL" id="SYVV01000029">
    <property type="protein sequence ID" value="TKG30711.1"/>
    <property type="molecule type" value="Genomic_DNA"/>
</dbReference>
<reference evidence="1" key="2">
    <citation type="submission" date="2016-07" db="EMBL/GenBank/DDBJ databases">
        <authorList>
            <person name="Wan K."/>
            <person name="Booth B."/>
            <person name="Spirohn K."/>
            <person name="Hao T."/>
            <person name="Hu Y."/>
            <person name="Calderwood M."/>
            <person name="Hill D."/>
            <person name="Mohr S."/>
            <person name="Vidal M."/>
            <person name="Celniker S."/>
            <person name="Perrimon N."/>
        </authorList>
    </citation>
    <scope>NUCLEOTIDE SEQUENCE</scope>
    <source>
        <strain evidence="1">10N.222.48.A2</strain>
    </source>
</reference>
<dbReference type="Proteomes" id="UP000235579">
    <property type="component" value="Unassembled WGS sequence"/>
</dbReference>
<protein>
    <submittedName>
        <fullName evidence="1">Uncharacterized protein</fullName>
    </submittedName>
</protein>
<dbReference type="Proteomes" id="UP000308018">
    <property type="component" value="Unassembled WGS sequence"/>
</dbReference>
<name>A0A2N7NP43_9VIBR</name>
<dbReference type="RefSeq" id="WP_009846503.1">
    <property type="nucleotide sequence ID" value="NZ_MDBP01000002.1"/>
</dbReference>
<accession>A0A2N7NP43</accession>
<organism evidence="1 3">
    <name type="scientific">Vibrio tasmaniensis</name>
    <dbReference type="NCBI Taxonomy" id="212663"/>
    <lineage>
        <taxon>Bacteria</taxon>
        <taxon>Pseudomonadati</taxon>
        <taxon>Pseudomonadota</taxon>
        <taxon>Gammaproteobacteria</taxon>
        <taxon>Vibrionales</taxon>
        <taxon>Vibrionaceae</taxon>
        <taxon>Vibrio</taxon>
    </lineage>
</organism>
<proteinExistence type="predicted"/>
<sequence length="207" mass="23231">MMLGRVKVNNLFATIDWCLKKTFPTDYDSRCLYTACAIYSILQKEGVSSIIVGGNVGAFTMSIDGRQASLEGFAGSNRDQPSHYWVEVNDVLLDPNVSYLPKSSKIPRVPMPMIAWKRKGTLPKSLQYRAQIRYDENVEFRFPGDIAERISGFVDMCQKRYSSKAAKKKLSGFILSSPENLHQYAISGNKWAVGAMRFESLPSVPTI</sequence>
<dbReference type="AlphaFoldDB" id="A0A2N7NP43"/>